<dbReference type="EMBL" id="FMZW01000017">
    <property type="protein sequence ID" value="SDD95196.1"/>
    <property type="molecule type" value="Genomic_DNA"/>
</dbReference>
<evidence type="ECO:0000313" key="2">
    <source>
        <dbReference type="Proteomes" id="UP000199245"/>
    </source>
</evidence>
<evidence type="ECO:0000313" key="1">
    <source>
        <dbReference type="EMBL" id="SDD95196.1"/>
    </source>
</evidence>
<dbReference type="Proteomes" id="UP000199245">
    <property type="component" value="Unassembled WGS sequence"/>
</dbReference>
<dbReference type="RefSeq" id="WP_143029606.1">
    <property type="nucleotide sequence ID" value="NZ_FMZW01000017.1"/>
</dbReference>
<organism evidence="1 2">
    <name type="scientific">Bradyrhizobium brasilense</name>
    <dbReference type="NCBI Taxonomy" id="1419277"/>
    <lineage>
        <taxon>Bacteria</taxon>
        <taxon>Pseudomonadati</taxon>
        <taxon>Pseudomonadota</taxon>
        <taxon>Alphaproteobacteria</taxon>
        <taxon>Hyphomicrobiales</taxon>
        <taxon>Nitrobacteraceae</taxon>
        <taxon>Bradyrhizobium</taxon>
    </lineage>
</organism>
<gene>
    <name evidence="1" type="ORF">SAMN05216337_1017138</name>
</gene>
<protein>
    <submittedName>
        <fullName evidence="1">Uncharacterized protein</fullName>
    </submittedName>
</protein>
<sequence>MIVMKSMELDDEDKVDFCAPIECPKPDYPYGLRICLTEKEFAKLDLDPSCAAVGGMVHGHFMARITSVAAEDNSHGNTCRVELQIEDLAIESEDEENEEN</sequence>
<accession>A0A1G6Z040</accession>
<dbReference type="AlphaFoldDB" id="A0A1G6Z040"/>
<proteinExistence type="predicted"/>
<dbReference type="Pfam" id="PF21628">
    <property type="entry name" value="Gp10-like"/>
    <property type="match status" value="1"/>
</dbReference>
<dbReference type="InterPro" id="IPR049302">
    <property type="entry name" value="Gp10-like"/>
</dbReference>
<name>A0A1G6Z040_9BRAD</name>
<reference evidence="1 2" key="1">
    <citation type="submission" date="2016-10" db="EMBL/GenBank/DDBJ databases">
        <authorList>
            <person name="de Groot N.N."/>
        </authorList>
    </citation>
    <scope>NUCLEOTIDE SEQUENCE [LARGE SCALE GENOMIC DNA]</scope>
    <source>
        <strain evidence="1 2">R5</strain>
    </source>
</reference>